<dbReference type="EMBL" id="PZQS01000012">
    <property type="protein sequence ID" value="PVD21237.1"/>
    <property type="molecule type" value="Genomic_DNA"/>
</dbReference>
<keyword evidence="2" id="KW-1185">Reference proteome</keyword>
<sequence length="90" mass="10138">MPRSVHKPSGLAASGSQDAVEISWNEWELGSTQTQGSQVTHRPTLCWEDTCAKSKEQRMVAIILFHFLSFRVFFSEEPGCTFGDTKHYMG</sequence>
<proteinExistence type="predicted"/>
<protein>
    <submittedName>
        <fullName evidence="1">Uncharacterized protein</fullName>
    </submittedName>
</protein>
<evidence type="ECO:0000313" key="1">
    <source>
        <dbReference type="EMBL" id="PVD21237.1"/>
    </source>
</evidence>
<evidence type="ECO:0000313" key="2">
    <source>
        <dbReference type="Proteomes" id="UP000245119"/>
    </source>
</evidence>
<name>A0A2T7NJ93_POMCA</name>
<reference evidence="1 2" key="1">
    <citation type="submission" date="2018-04" db="EMBL/GenBank/DDBJ databases">
        <title>The genome of golden apple snail Pomacea canaliculata provides insight into stress tolerance and invasive adaptation.</title>
        <authorList>
            <person name="Liu C."/>
            <person name="Liu B."/>
            <person name="Ren Y."/>
            <person name="Zhang Y."/>
            <person name="Wang H."/>
            <person name="Li S."/>
            <person name="Jiang F."/>
            <person name="Yin L."/>
            <person name="Zhang G."/>
            <person name="Qian W."/>
            <person name="Fan W."/>
        </authorList>
    </citation>
    <scope>NUCLEOTIDE SEQUENCE [LARGE SCALE GENOMIC DNA]</scope>
    <source>
        <strain evidence="1">SZHN2017</strain>
        <tissue evidence="1">Muscle</tissue>
    </source>
</reference>
<organism evidence="1 2">
    <name type="scientific">Pomacea canaliculata</name>
    <name type="common">Golden apple snail</name>
    <dbReference type="NCBI Taxonomy" id="400727"/>
    <lineage>
        <taxon>Eukaryota</taxon>
        <taxon>Metazoa</taxon>
        <taxon>Spiralia</taxon>
        <taxon>Lophotrochozoa</taxon>
        <taxon>Mollusca</taxon>
        <taxon>Gastropoda</taxon>
        <taxon>Caenogastropoda</taxon>
        <taxon>Architaenioglossa</taxon>
        <taxon>Ampullarioidea</taxon>
        <taxon>Ampullariidae</taxon>
        <taxon>Pomacea</taxon>
    </lineage>
</organism>
<accession>A0A2T7NJ93</accession>
<dbReference type="Proteomes" id="UP000245119">
    <property type="component" value="Linkage Group LG12"/>
</dbReference>
<dbReference type="AlphaFoldDB" id="A0A2T7NJ93"/>
<comment type="caution">
    <text evidence="1">The sequence shown here is derived from an EMBL/GenBank/DDBJ whole genome shotgun (WGS) entry which is preliminary data.</text>
</comment>
<gene>
    <name evidence="1" type="ORF">C0Q70_19408</name>
</gene>